<organism evidence="2 3">
    <name type="scientific">Roseivivax isoporae LMG 25204</name>
    <dbReference type="NCBI Taxonomy" id="1449351"/>
    <lineage>
        <taxon>Bacteria</taxon>
        <taxon>Pseudomonadati</taxon>
        <taxon>Pseudomonadota</taxon>
        <taxon>Alphaproteobacteria</taxon>
        <taxon>Rhodobacterales</taxon>
        <taxon>Roseobacteraceae</taxon>
        <taxon>Roseivivax</taxon>
    </lineage>
</organism>
<comment type="caution">
    <text evidence="2">The sequence shown here is derived from an EMBL/GenBank/DDBJ whole genome shotgun (WGS) entry which is preliminary data.</text>
</comment>
<dbReference type="STRING" id="1449351.RISW2_09665"/>
<dbReference type="CDD" id="cd02980">
    <property type="entry name" value="TRX_Fd_family"/>
    <property type="match status" value="1"/>
</dbReference>
<gene>
    <name evidence="2" type="ORF">RISW2_09665</name>
</gene>
<accession>X7F575</accession>
<dbReference type="RefSeq" id="WP_051492054.1">
    <property type="nucleotide sequence ID" value="NZ_JAME01000023.1"/>
</dbReference>
<dbReference type="EMBL" id="JAME01000023">
    <property type="protein sequence ID" value="ETX28032.1"/>
    <property type="molecule type" value="Genomic_DNA"/>
</dbReference>
<dbReference type="Proteomes" id="UP000023430">
    <property type="component" value="Unassembled WGS sequence"/>
</dbReference>
<protein>
    <submittedName>
        <fullName evidence="2">Metal-binding protein</fullName>
    </submittedName>
</protein>
<sequence length="147" mass="15955">MSDRSRAGTDGAGAELLVCMTCRRGQDMPADERRPGAHLHDNLAAAGLPEGVRLVGVECLQNCDHGCTVALRGPGRWTYVYGRLDEVADVDMLLDGAARYRATADGLIPWRERPQHFRKNCIARIPPPVAADDADPQTQPRTEAAHG</sequence>
<dbReference type="OrthoDB" id="424426at2"/>
<proteinExistence type="predicted"/>
<keyword evidence="3" id="KW-1185">Reference proteome</keyword>
<name>X7F575_9RHOB</name>
<evidence type="ECO:0000313" key="2">
    <source>
        <dbReference type="EMBL" id="ETX28032.1"/>
    </source>
</evidence>
<dbReference type="Pfam" id="PF07845">
    <property type="entry name" value="DUF1636"/>
    <property type="match status" value="1"/>
</dbReference>
<reference evidence="2 3" key="1">
    <citation type="submission" date="2014-01" db="EMBL/GenBank/DDBJ databases">
        <title>Roseivivax isoporae LMG 25204 Genome Sequencing.</title>
        <authorList>
            <person name="Lai Q."/>
            <person name="Li G."/>
            <person name="Shao Z."/>
        </authorList>
    </citation>
    <scope>NUCLEOTIDE SEQUENCE [LARGE SCALE GENOMIC DNA]</scope>
    <source>
        <strain evidence="2 3">LMG 25204</strain>
    </source>
</reference>
<evidence type="ECO:0000256" key="1">
    <source>
        <dbReference type="SAM" id="MobiDB-lite"/>
    </source>
</evidence>
<dbReference type="eggNOG" id="COG5469">
    <property type="taxonomic scope" value="Bacteria"/>
</dbReference>
<dbReference type="AlphaFoldDB" id="X7F575"/>
<dbReference type="InterPro" id="IPR012863">
    <property type="entry name" value="DUF1636"/>
</dbReference>
<dbReference type="Gene3D" id="3.40.30.10">
    <property type="entry name" value="Glutaredoxin"/>
    <property type="match status" value="1"/>
</dbReference>
<dbReference type="InterPro" id="IPR036249">
    <property type="entry name" value="Thioredoxin-like_sf"/>
</dbReference>
<feature type="region of interest" description="Disordered" evidence="1">
    <location>
        <begin position="126"/>
        <end position="147"/>
    </location>
</feature>
<dbReference type="PATRIC" id="fig|1449351.3.peg.2986"/>
<evidence type="ECO:0000313" key="3">
    <source>
        <dbReference type="Proteomes" id="UP000023430"/>
    </source>
</evidence>
<dbReference type="SUPFAM" id="SSF52833">
    <property type="entry name" value="Thioredoxin-like"/>
    <property type="match status" value="1"/>
</dbReference>